<comment type="caution">
    <text evidence="1">The sequence shown here is derived from an EMBL/GenBank/DDBJ whole genome shotgun (WGS) entry which is preliminary data.</text>
</comment>
<evidence type="ECO:0008006" key="2">
    <source>
        <dbReference type="Google" id="ProtNLM"/>
    </source>
</evidence>
<gene>
    <name evidence="1" type="ORF">LCGC14_2979950</name>
</gene>
<dbReference type="SUPFAM" id="SSF55874">
    <property type="entry name" value="ATPase domain of HSP90 chaperone/DNA topoisomerase II/histidine kinase"/>
    <property type="match status" value="1"/>
</dbReference>
<dbReference type="InterPro" id="IPR036890">
    <property type="entry name" value="HATPase_C_sf"/>
</dbReference>
<dbReference type="EMBL" id="LAZR01060832">
    <property type="protein sequence ID" value="KKK64862.1"/>
    <property type="molecule type" value="Genomic_DNA"/>
</dbReference>
<reference evidence="1" key="1">
    <citation type="journal article" date="2015" name="Nature">
        <title>Complex archaea that bridge the gap between prokaryotes and eukaryotes.</title>
        <authorList>
            <person name="Spang A."/>
            <person name="Saw J.H."/>
            <person name="Jorgensen S.L."/>
            <person name="Zaremba-Niedzwiedzka K."/>
            <person name="Martijn J."/>
            <person name="Lind A.E."/>
            <person name="van Eijk R."/>
            <person name="Schleper C."/>
            <person name="Guy L."/>
            <person name="Ettema T.J."/>
        </authorList>
    </citation>
    <scope>NUCLEOTIDE SEQUENCE</scope>
</reference>
<accession>A0A0F8X6Z6</accession>
<proteinExistence type="predicted"/>
<name>A0A0F8X6Z6_9ZZZZ</name>
<sequence>ANKLGGTVRLESTLGEGSTFFVTLPEVKE</sequence>
<organism evidence="1">
    <name type="scientific">marine sediment metagenome</name>
    <dbReference type="NCBI Taxonomy" id="412755"/>
    <lineage>
        <taxon>unclassified sequences</taxon>
        <taxon>metagenomes</taxon>
        <taxon>ecological metagenomes</taxon>
    </lineage>
</organism>
<protein>
    <recommendedName>
        <fullName evidence="2">Histidine kinase/HSP90-like ATPase domain-containing protein</fullName>
    </recommendedName>
</protein>
<dbReference type="AlphaFoldDB" id="A0A0F8X6Z6"/>
<evidence type="ECO:0000313" key="1">
    <source>
        <dbReference type="EMBL" id="KKK64862.1"/>
    </source>
</evidence>
<dbReference type="Gene3D" id="3.30.565.10">
    <property type="entry name" value="Histidine kinase-like ATPase, C-terminal domain"/>
    <property type="match status" value="1"/>
</dbReference>
<feature type="non-terminal residue" evidence="1">
    <location>
        <position position="1"/>
    </location>
</feature>